<keyword evidence="1" id="KW-0732">Signal</keyword>
<reference evidence="2" key="1">
    <citation type="submission" date="2020-01" db="EMBL/GenBank/DDBJ databases">
        <authorList>
            <person name="Mishra B."/>
        </authorList>
    </citation>
    <scope>NUCLEOTIDE SEQUENCE [LARGE SCALE GENOMIC DNA]</scope>
</reference>
<feature type="signal peptide" evidence="1">
    <location>
        <begin position="1"/>
        <end position="21"/>
    </location>
</feature>
<comment type="caution">
    <text evidence="2">The sequence shown here is derived from an EMBL/GenBank/DDBJ whole genome shotgun (WGS) entry which is preliminary data.</text>
</comment>
<evidence type="ECO:0008006" key="4">
    <source>
        <dbReference type="Google" id="ProtNLM"/>
    </source>
</evidence>
<dbReference type="EMBL" id="CACVBM020001272">
    <property type="protein sequence ID" value="CAA7042504.1"/>
    <property type="molecule type" value="Genomic_DNA"/>
</dbReference>
<evidence type="ECO:0000313" key="3">
    <source>
        <dbReference type="Proteomes" id="UP000467841"/>
    </source>
</evidence>
<protein>
    <recommendedName>
        <fullName evidence="4">Orn/DAP/Arg decarboxylase 2 N-terminal domain-containing protein</fullName>
    </recommendedName>
</protein>
<evidence type="ECO:0000313" key="2">
    <source>
        <dbReference type="EMBL" id="CAA7042504.1"/>
    </source>
</evidence>
<proteinExistence type="predicted"/>
<dbReference type="AlphaFoldDB" id="A0A6D2JGA2"/>
<gene>
    <name evidence="2" type="ORF">MERR_LOCUS29739</name>
</gene>
<name>A0A6D2JGA2_9BRAS</name>
<keyword evidence="3" id="KW-1185">Reference proteome</keyword>
<feature type="chain" id="PRO_5025680913" description="Orn/DAP/Arg decarboxylase 2 N-terminal domain-containing protein" evidence="1">
    <location>
        <begin position="22"/>
        <end position="251"/>
    </location>
</feature>
<accession>A0A6D2JGA2</accession>
<dbReference type="Proteomes" id="UP000467841">
    <property type="component" value="Unassembled WGS sequence"/>
</dbReference>
<sequence>MFPIGNLLDASLLPLFHIVAALLSTSTYRSTALLSTHGTKSEVAVYHNFKSPFYGHNPPLKAPHSSTISSVPGAAQRIVSFTERPHPSTSCKRRSPMWKDSSAEAHLNIIPALVDALSLGVCCVDPSSVMKKQQSIIVGLSTDYVDLDSGVLPTYRCTSESTSAALEYCQLTGVSLNSLPSFLEKAFQRSSGAIIVHLSSRTEELALSKGISVIFYESNLLSIFSMLCTLLLAPCSDSLASSFRFWFVTGF</sequence>
<evidence type="ECO:0000256" key="1">
    <source>
        <dbReference type="SAM" id="SignalP"/>
    </source>
</evidence>
<organism evidence="2 3">
    <name type="scientific">Microthlaspi erraticum</name>
    <dbReference type="NCBI Taxonomy" id="1685480"/>
    <lineage>
        <taxon>Eukaryota</taxon>
        <taxon>Viridiplantae</taxon>
        <taxon>Streptophyta</taxon>
        <taxon>Embryophyta</taxon>
        <taxon>Tracheophyta</taxon>
        <taxon>Spermatophyta</taxon>
        <taxon>Magnoliopsida</taxon>
        <taxon>eudicotyledons</taxon>
        <taxon>Gunneridae</taxon>
        <taxon>Pentapetalae</taxon>
        <taxon>rosids</taxon>
        <taxon>malvids</taxon>
        <taxon>Brassicales</taxon>
        <taxon>Brassicaceae</taxon>
        <taxon>Coluteocarpeae</taxon>
        <taxon>Microthlaspi</taxon>
    </lineage>
</organism>